<feature type="compositionally biased region" description="Gly residues" evidence="1">
    <location>
        <begin position="12"/>
        <end position="22"/>
    </location>
</feature>
<dbReference type="EMBL" id="LR743598">
    <property type="protein sequence ID" value="CAA2629230.1"/>
    <property type="molecule type" value="Genomic_DNA"/>
</dbReference>
<evidence type="ECO:0000313" key="4">
    <source>
        <dbReference type="Proteomes" id="UP000663760"/>
    </source>
</evidence>
<dbReference type="AlphaFoldDB" id="A0A7I8JE93"/>
<reference evidence="2" key="1">
    <citation type="submission" date="2019-12" db="EMBL/GenBank/DDBJ databases">
        <authorList>
            <person name="Scholz U."/>
            <person name="Mascher M."/>
            <person name="Fiebig A."/>
        </authorList>
    </citation>
    <scope>NUCLEOTIDE SEQUENCE</scope>
</reference>
<evidence type="ECO:0000313" key="3">
    <source>
        <dbReference type="EMBL" id="CAA7405332.1"/>
    </source>
</evidence>
<dbReference type="EMBL" id="LR746274">
    <property type="protein sequence ID" value="CAA7405332.1"/>
    <property type="molecule type" value="Genomic_DNA"/>
</dbReference>
<gene>
    <name evidence="2" type="ORF">SI7747_11014868</name>
    <name evidence="3" type="ORF">SI8410_11016010</name>
</gene>
<feature type="region of interest" description="Disordered" evidence="1">
    <location>
        <begin position="1"/>
        <end position="67"/>
    </location>
</feature>
<accession>A0A7I8JE93</accession>
<protein>
    <submittedName>
        <fullName evidence="2">Uncharacterized protein</fullName>
    </submittedName>
</protein>
<dbReference type="Proteomes" id="UP000663760">
    <property type="component" value="Chromosome 11"/>
</dbReference>
<name>A0A7I8JE93_SPIIN</name>
<sequence length="67" mass="6804">MEGEDDNSGAKLRGGGGGGGEDAGADIGEGDENGVMVMGGVENEEAAEELPQVLPSEDLLLKDHLQH</sequence>
<evidence type="ECO:0000313" key="2">
    <source>
        <dbReference type="EMBL" id="CAA2629230.1"/>
    </source>
</evidence>
<organism evidence="2">
    <name type="scientific">Spirodela intermedia</name>
    <name type="common">Intermediate duckweed</name>
    <dbReference type="NCBI Taxonomy" id="51605"/>
    <lineage>
        <taxon>Eukaryota</taxon>
        <taxon>Viridiplantae</taxon>
        <taxon>Streptophyta</taxon>
        <taxon>Embryophyta</taxon>
        <taxon>Tracheophyta</taxon>
        <taxon>Spermatophyta</taxon>
        <taxon>Magnoliopsida</taxon>
        <taxon>Liliopsida</taxon>
        <taxon>Araceae</taxon>
        <taxon>Lemnoideae</taxon>
        <taxon>Spirodela</taxon>
    </lineage>
</organism>
<evidence type="ECO:0000256" key="1">
    <source>
        <dbReference type="SAM" id="MobiDB-lite"/>
    </source>
</evidence>
<proteinExistence type="predicted"/>
<keyword evidence="4" id="KW-1185">Reference proteome</keyword>